<sequence>MTVHDTTSTKHFEPTGPAITCYGCGSRYAFLGSGHHGGQCPDCGSRAVSPAGDLQFAKSEDVTDESKADTGDRVIHVVATDETDRHFDWWVVTGGEEAMVVRVLVDDEPVPLLEATGSQVLPLQTLAVWIESHLEGATLRAYRAGVGHGA</sequence>
<accession>A0A830DXI9</accession>
<reference evidence="1" key="1">
    <citation type="journal article" date="2014" name="Int. J. Syst. Evol. Microbiol.">
        <title>Complete genome sequence of Corynebacterium casei LMG S-19264T (=DSM 44701T), isolated from a smear-ripened cheese.</title>
        <authorList>
            <consortium name="US DOE Joint Genome Institute (JGI-PGF)"/>
            <person name="Walter F."/>
            <person name="Albersmeier A."/>
            <person name="Kalinowski J."/>
            <person name="Ruckert C."/>
        </authorList>
    </citation>
    <scope>NUCLEOTIDE SEQUENCE</scope>
    <source>
        <strain evidence="1">CCM 7217</strain>
    </source>
</reference>
<name>A0A830DXI9_9EURY</name>
<dbReference type="AlphaFoldDB" id="A0A830DXI9"/>
<dbReference type="RefSeq" id="WP_007273998.1">
    <property type="nucleotide sequence ID" value="NZ_BMCI01000010.1"/>
</dbReference>
<comment type="caution">
    <text evidence="1">The sequence shown here is derived from an EMBL/GenBank/DDBJ whole genome shotgun (WGS) entry which is preliminary data.</text>
</comment>
<reference evidence="1" key="2">
    <citation type="submission" date="2020-09" db="EMBL/GenBank/DDBJ databases">
        <authorList>
            <person name="Sun Q."/>
            <person name="Sedlacek I."/>
        </authorList>
    </citation>
    <scope>NUCLEOTIDE SEQUENCE</scope>
    <source>
        <strain evidence="1">CCM 7217</strain>
    </source>
</reference>
<evidence type="ECO:0000313" key="2">
    <source>
        <dbReference type="Proteomes" id="UP000646833"/>
    </source>
</evidence>
<dbReference type="EMBL" id="BMCI01000010">
    <property type="protein sequence ID" value="GGC72525.1"/>
    <property type="molecule type" value="Genomic_DNA"/>
</dbReference>
<protein>
    <submittedName>
        <fullName evidence="1">Uncharacterized protein</fullName>
    </submittedName>
</protein>
<organism evidence="1 2">
    <name type="scientific">Haloferax sulfurifontis</name>
    <dbReference type="NCBI Taxonomy" id="255616"/>
    <lineage>
        <taxon>Archaea</taxon>
        <taxon>Methanobacteriati</taxon>
        <taxon>Methanobacteriota</taxon>
        <taxon>Stenosarchaea group</taxon>
        <taxon>Halobacteria</taxon>
        <taxon>Halobacteriales</taxon>
        <taxon>Haloferacaceae</taxon>
        <taxon>Haloferax</taxon>
    </lineage>
</organism>
<dbReference type="Proteomes" id="UP000646833">
    <property type="component" value="Unassembled WGS sequence"/>
</dbReference>
<gene>
    <name evidence="1" type="ORF">GCM10007209_38080</name>
</gene>
<evidence type="ECO:0000313" key="1">
    <source>
        <dbReference type="EMBL" id="GGC72525.1"/>
    </source>
</evidence>
<proteinExistence type="predicted"/>